<proteinExistence type="predicted"/>
<dbReference type="EMBL" id="FNHH01000028">
    <property type="protein sequence ID" value="SDM90838.1"/>
    <property type="molecule type" value="Genomic_DNA"/>
</dbReference>
<sequence>MKKTNPLKTPLNALFGSEEVIGSNPIFSTKMASGNTGAFFIESVIEIRAIRRVKRSALRISNEVESPDSSITKKTVLSVVLCSALRIFKCTRVCRLVYQKPTANRTTISIHENSSRECGIYRIKPLNDFSSQHSFAIADH</sequence>
<name>A0A1G9X2B1_9SPHI</name>
<keyword evidence="2" id="KW-1185">Reference proteome</keyword>
<reference evidence="2" key="1">
    <citation type="submission" date="2016-10" db="EMBL/GenBank/DDBJ databases">
        <authorList>
            <person name="Varghese N."/>
            <person name="Submissions S."/>
        </authorList>
    </citation>
    <scope>NUCLEOTIDE SEQUENCE [LARGE SCALE GENOMIC DNA]</scope>
    <source>
        <strain evidence="2">DSM 24536</strain>
    </source>
</reference>
<dbReference type="AlphaFoldDB" id="A0A1G9X2B1"/>
<organism evidence="1 2">
    <name type="scientific">Daejeonella rubra</name>
    <dbReference type="NCBI Taxonomy" id="990371"/>
    <lineage>
        <taxon>Bacteria</taxon>
        <taxon>Pseudomonadati</taxon>
        <taxon>Bacteroidota</taxon>
        <taxon>Sphingobacteriia</taxon>
        <taxon>Sphingobacteriales</taxon>
        <taxon>Sphingobacteriaceae</taxon>
        <taxon>Daejeonella</taxon>
    </lineage>
</organism>
<dbReference type="RefSeq" id="WP_143007759.1">
    <property type="nucleotide sequence ID" value="NZ_FNHH01000028.1"/>
</dbReference>
<evidence type="ECO:0000313" key="2">
    <source>
        <dbReference type="Proteomes" id="UP000199226"/>
    </source>
</evidence>
<protein>
    <submittedName>
        <fullName evidence="1">Uncharacterized protein</fullName>
    </submittedName>
</protein>
<gene>
    <name evidence="1" type="ORF">SAMN05421813_12826</name>
</gene>
<accession>A0A1G9X2B1</accession>
<evidence type="ECO:0000313" key="1">
    <source>
        <dbReference type="EMBL" id="SDM90838.1"/>
    </source>
</evidence>
<dbReference type="Proteomes" id="UP000199226">
    <property type="component" value="Unassembled WGS sequence"/>
</dbReference>